<evidence type="ECO:0000259" key="1">
    <source>
        <dbReference type="Pfam" id="PF13524"/>
    </source>
</evidence>
<reference evidence="2" key="1">
    <citation type="submission" date="2022-10" db="EMBL/GenBank/DDBJ databases">
        <title>Human gut microbiome strain richness.</title>
        <authorList>
            <person name="Chen-Liaw A."/>
        </authorList>
    </citation>
    <scope>NUCLEOTIDE SEQUENCE</scope>
    <source>
        <strain evidence="2">F7_m1001271B151109d0_201107</strain>
    </source>
</reference>
<evidence type="ECO:0000313" key="3">
    <source>
        <dbReference type="Proteomes" id="UP001214017"/>
    </source>
</evidence>
<dbReference type="EMBL" id="JAQNWR010000004">
    <property type="protein sequence ID" value="MDC2407867.1"/>
    <property type="molecule type" value="Genomic_DNA"/>
</dbReference>
<gene>
    <name evidence="2" type="ORF">PO240_08290</name>
</gene>
<organism evidence="2 3">
    <name type="scientific">Bacteroides ovatus</name>
    <dbReference type="NCBI Taxonomy" id="28116"/>
    <lineage>
        <taxon>Bacteria</taxon>
        <taxon>Pseudomonadati</taxon>
        <taxon>Bacteroidota</taxon>
        <taxon>Bacteroidia</taxon>
        <taxon>Bacteroidales</taxon>
        <taxon>Bacteroidaceae</taxon>
        <taxon>Bacteroides</taxon>
    </lineage>
</organism>
<dbReference type="Proteomes" id="UP001214017">
    <property type="component" value="Unassembled WGS sequence"/>
</dbReference>
<dbReference type="SUPFAM" id="SSF53756">
    <property type="entry name" value="UDP-Glycosyltransferase/glycogen phosphorylase"/>
    <property type="match status" value="1"/>
</dbReference>
<proteinExistence type="predicted"/>
<dbReference type="RefSeq" id="WP_060451099.1">
    <property type="nucleotide sequence ID" value="NZ_DAWECN010000013.1"/>
</dbReference>
<accession>A0AAP3SNQ6</accession>
<feature type="domain" description="Spore protein YkvP/CgeB glycosyl transferase-like" evidence="1">
    <location>
        <begin position="200"/>
        <end position="320"/>
    </location>
</feature>
<comment type="caution">
    <text evidence="2">The sequence shown here is derived from an EMBL/GenBank/DDBJ whole genome shotgun (WGS) entry which is preliminary data.</text>
</comment>
<name>A0AAP3SNQ6_BACOV</name>
<protein>
    <submittedName>
        <fullName evidence="2">Glycosyltransferase</fullName>
    </submittedName>
</protein>
<sequence>MKILLVGSFEHPMYAPAFESGFKALGNEVVTVKYDDYLYGSGTINALLTRVQNRIHIGYRLSAYNNDIIKKAEALKADFVFLYRCYCIWPSTVKKLKKKGFFVFTYNNDDPFSGTPNLGFYRNFHRILRLTDVNYVYRKKNIADYESVGAKNIKVLLPYYIEKNNFREDCEDTIPVAFLGHFENDGRDKYIKALVDANIPVTVFNGSEWENAPLYEDIKACVKPGKRGKEYNHTINECLITIVFLSKLNSDTYTRRCFEIPATQTLMLSEYTDDLNEMYPSDECAVYFRNEDEIVKKCKWLLENPSEIKRIAEKGYRRLKELGGSEIDRCRQIVETYKELK</sequence>
<evidence type="ECO:0000313" key="2">
    <source>
        <dbReference type="EMBL" id="MDC2407867.1"/>
    </source>
</evidence>
<dbReference type="Pfam" id="PF13524">
    <property type="entry name" value="Glyco_trans_1_2"/>
    <property type="match status" value="1"/>
</dbReference>
<dbReference type="AlphaFoldDB" id="A0AAP3SNQ6"/>
<dbReference type="InterPro" id="IPR055259">
    <property type="entry name" value="YkvP/CgeB_Glyco_trans-like"/>
</dbReference>